<evidence type="ECO:0000256" key="7">
    <source>
        <dbReference type="ARBA" id="ARBA00023173"/>
    </source>
</evidence>
<dbReference type="InterPro" id="IPR050368">
    <property type="entry name" value="ClC-type_chloride_channel"/>
</dbReference>
<proteinExistence type="predicted"/>
<dbReference type="EMBL" id="JACEIK010002553">
    <property type="protein sequence ID" value="MCD9637759.1"/>
    <property type="molecule type" value="Genomic_DNA"/>
</dbReference>
<dbReference type="InterPro" id="IPR001807">
    <property type="entry name" value="ClC"/>
</dbReference>
<accession>A0ABS8UTJ6</accession>
<evidence type="ECO:0000256" key="10">
    <source>
        <dbReference type="SAM" id="Phobius"/>
    </source>
</evidence>
<keyword evidence="7" id="KW-0869">Chloride channel</keyword>
<keyword evidence="8" id="KW-0868">Chloride</keyword>
<dbReference type="Proteomes" id="UP000823775">
    <property type="component" value="Unassembled WGS sequence"/>
</dbReference>
<comment type="caution">
    <text evidence="11">The sequence shown here is derived from an EMBL/GenBank/DDBJ whole genome shotgun (WGS) entry which is preliminary data.</text>
</comment>
<feature type="transmembrane region" description="Helical" evidence="10">
    <location>
        <begin position="129"/>
        <end position="152"/>
    </location>
</feature>
<keyword evidence="4 10" id="KW-1133">Transmembrane helix</keyword>
<gene>
    <name evidence="11" type="ORF">HAX54_021227</name>
</gene>
<dbReference type="PANTHER" id="PTHR43427">
    <property type="entry name" value="CHLORIDE CHANNEL PROTEIN CLC-E"/>
    <property type="match status" value="1"/>
</dbReference>
<feature type="transmembrane region" description="Helical" evidence="10">
    <location>
        <begin position="86"/>
        <end position="109"/>
    </location>
</feature>
<feature type="transmembrane region" description="Helical" evidence="10">
    <location>
        <begin position="21"/>
        <end position="42"/>
    </location>
</feature>
<dbReference type="SUPFAM" id="SSF81340">
    <property type="entry name" value="Clc chloride channel"/>
    <property type="match status" value="1"/>
</dbReference>
<dbReference type="Pfam" id="PF00654">
    <property type="entry name" value="Voltage_CLC"/>
    <property type="match status" value="1"/>
</dbReference>
<comment type="subcellular location">
    <subcellularLocation>
        <location evidence="1">Membrane</location>
        <topology evidence="1">Multi-pass membrane protein</topology>
    </subcellularLocation>
</comment>
<reference evidence="11 12" key="1">
    <citation type="journal article" date="2021" name="BMC Genomics">
        <title>Datura genome reveals duplications of psychoactive alkaloid biosynthetic genes and high mutation rate following tissue culture.</title>
        <authorList>
            <person name="Rajewski A."/>
            <person name="Carter-House D."/>
            <person name="Stajich J."/>
            <person name="Litt A."/>
        </authorList>
    </citation>
    <scope>NUCLEOTIDE SEQUENCE [LARGE SCALE GENOMIC DNA]</scope>
    <source>
        <strain evidence="11">AR-01</strain>
    </source>
</reference>
<evidence type="ECO:0000313" key="11">
    <source>
        <dbReference type="EMBL" id="MCD9637759.1"/>
    </source>
</evidence>
<keyword evidence="5" id="KW-0406">Ion transport</keyword>
<keyword evidence="3 10" id="KW-0812">Transmembrane</keyword>
<dbReference type="PANTHER" id="PTHR43427:SF6">
    <property type="entry name" value="CHLORIDE CHANNEL PROTEIN CLC-E"/>
    <property type="match status" value="1"/>
</dbReference>
<keyword evidence="12" id="KW-1185">Reference proteome</keyword>
<evidence type="ECO:0000256" key="2">
    <source>
        <dbReference type="ARBA" id="ARBA00022448"/>
    </source>
</evidence>
<evidence type="ECO:0000256" key="6">
    <source>
        <dbReference type="ARBA" id="ARBA00023136"/>
    </source>
</evidence>
<evidence type="ECO:0000256" key="5">
    <source>
        <dbReference type="ARBA" id="ARBA00023065"/>
    </source>
</evidence>
<evidence type="ECO:0000256" key="8">
    <source>
        <dbReference type="ARBA" id="ARBA00023214"/>
    </source>
</evidence>
<name>A0ABS8UTJ6_DATST</name>
<evidence type="ECO:0000313" key="12">
    <source>
        <dbReference type="Proteomes" id="UP000823775"/>
    </source>
</evidence>
<protein>
    <submittedName>
        <fullName evidence="11">Uncharacterized protein</fullName>
    </submittedName>
</protein>
<organism evidence="11 12">
    <name type="scientific">Datura stramonium</name>
    <name type="common">Jimsonweed</name>
    <name type="synonym">Common thornapple</name>
    <dbReference type="NCBI Taxonomy" id="4076"/>
    <lineage>
        <taxon>Eukaryota</taxon>
        <taxon>Viridiplantae</taxon>
        <taxon>Streptophyta</taxon>
        <taxon>Embryophyta</taxon>
        <taxon>Tracheophyta</taxon>
        <taxon>Spermatophyta</taxon>
        <taxon>Magnoliopsida</taxon>
        <taxon>eudicotyledons</taxon>
        <taxon>Gunneridae</taxon>
        <taxon>Pentapetalae</taxon>
        <taxon>asterids</taxon>
        <taxon>lamiids</taxon>
        <taxon>Solanales</taxon>
        <taxon>Solanaceae</taxon>
        <taxon>Solanoideae</taxon>
        <taxon>Datureae</taxon>
        <taxon>Datura</taxon>
    </lineage>
</organism>
<keyword evidence="2" id="KW-0813">Transport</keyword>
<sequence>MLQIVENIQTTSGVPKSAFPVLGGLLVGLVALAYPEILYRGFENVDILLESRPLVKGLSADLLLQLVAVKIVTTSLCRASGLVGGYYAPSLFIGAATGTAYGKIVSYIISHADPIFHLSILEVASPQAYGLVCICILFEVVLHVWISECFIIEK</sequence>
<keyword evidence="6 10" id="KW-0472">Membrane</keyword>
<evidence type="ECO:0000256" key="1">
    <source>
        <dbReference type="ARBA" id="ARBA00004141"/>
    </source>
</evidence>
<keyword evidence="9" id="KW-0407">Ion channel</keyword>
<evidence type="ECO:0000256" key="9">
    <source>
        <dbReference type="ARBA" id="ARBA00023303"/>
    </source>
</evidence>
<evidence type="ECO:0000256" key="3">
    <source>
        <dbReference type="ARBA" id="ARBA00022692"/>
    </source>
</evidence>
<dbReference type="Gene3D" id="1.10.3080.10">
    <property type="entry name" value="Clc chloride channel"/>
    <property type="match status" value="1"/>
</dbReference>
<dbReference type="InterPro" id="IPR014743">
    <property type="entry name" value="Cl-channel_core"/>
</dbReference>
<evidence type="ECO:0000256" key="4">
    <source>
        <dbReference type="ARBA" id="ARBA00022989"/>
    </source>
</evidence>